<comment type="caution">
    <text evidence="3">The sequence shown here is derived from an EMBL/GenBank/DDBJ whole genome shotgun (WGS) entry which is preliminary data.</text>
</comment>
<dbReference type="EMBL" id="JACDUR010000005">
    <property type="protein sequence ID" value="MBA2894286.1"/>
    <property type="molecule type" value="Genomic_DNA"/>
</dbReference>
<keyword evidence="3" id="KW-0255">Endonuclease</keyword>
<evidence type="ECO:0000313" key="4">
    <source>
        <dbReference type="Proteomes" id="UP000530928"/>
    </source>
</evidence>
<dbReference type="GO" id="GO:0004519">
    <property type="term" value="F:endonuclease activity"/>
    <property type="evidence" value="ECO:0007669"/>
    <property type="project" value="UniProtKB-KW"/>
</dbReference>
<dbReference type="Proteomes" id="UP000530928">
    <property type="component" value="Unassembled WGS sequence"/>
</dbReference>
<dbReference type="CDD" id="cd06260">
    <property type="entry name" value="DUF820-like"/>
    <property type="match status" value="1"/>
</dbReference>
<dbReference type="InterPro" id="IPR011335">
    <property type="entry name" value="Restrct_endonuc-II-like"/>
</dbReference>
<proteinExistence type="predicted"/>
<evidence type="ECO:0000313" key="3">
    <source>
        <dbReference type="EMBL" id="MBA2894286.1"/>
    </source>
</evidence>
<feature type="region of interest" description="Disordered" evidence="1">
    <location>
        <begin position="1"/>
        <end position="31"/>
    </location>
</feature>
<dbReference type="Gene3D" id="3.90.1570.10">
    <property type="entry name" value="tt1808, chain A"/>
    <property type="match status" value="1"/>
</dbReference>
<keyword evidence="3" id="KW-0540">Nuclease</keyword>
<accession>A0A7W0CNB7</accession>
<evidence type="ECO:0000259" key="2">
    <source>
        <dbReference type="Pfam" id="PF05685"/>
    </source>
</evidence>
<dbReference type="InterPro" id="IPR012296">
    <property type="entry name" value="Nuclease_put_TT1808"/>
</dbReference>
<dbReference type="SUPFAM" id="SSF52980">
    <property type="entry name" value="Restriction endonuclease-like"/>
    <property type="match status" value="1"/>
</dbReference>
<gene>
    <name evidence="3" type="ORF">HNR30_005647</name>
</gene>
<organism evidence="3 4">
    <name type="scientific">Nonomuraea soli</name>
    <dbReference type="NCBI Taxonomy" id="1032476"/>
    <lineage>
        <taxon>Bacteria</taxon>
        <taxon>Bacillati</taxon>
        <taxon>Actinomycetota</taxon>
        <taxon>Actinomycetes</taxon>
        <taxon>Streptosporangiales</taxon>
        <taxon>Streptosporangiaceae</taxon>
        <taxon>Nonomuraea</taxon>
    </lineage>
</organism>
<keyword evidence="4" id="KW-1185">Reference proteome</keyword>
<dbReference type="PANTHER" id="PTHR35400">
    <property type="entry name" value="SLR1083 PROTEIN"/>
    <property type="match status" value="1"/>
</dbReference>
<sequence length="212" mass="23066">MVTTASRKTRTRSMPAAEPEESVTMPAPQPQPELTTLREVYDALVDRTGLRAEIINGRLIVSPLGTPDHQDHVGAIYSALRTRALEKGWKIYPGLDICMDGSRDPYSPDLVIAPTDAPRWGGRELLASGLILVGEVVSKGSITDDREHKRDAYAKAGIPLYLLVDSLATPPTVTIFSEPKTDRYTVSALATMGDPLPVPEPVDFTIDTAIFL</sequence>
<dbReference type="AlphaFoldDB" id="A0A7W0CNB7"/>
<evidence type="ECO:0000256" key="1">
    <source>
        <dbReference type="SAM" id="MobiDB-lite"/>
    </source>
</evidence>
<name>A0A7W0CNB7_9ACTN</name>
<dbReference type="InterPro" id="IPR008538">
    <property type="entry name" value="Uma2"/>
</dbReference>
<dbReference type="RefSeq" id="WP_181612992.1">
    <property type="nucleotide sequence ID" value="NZ_BAABAM010000005.1"/>
</dbReference>
<protein>
    <submittedName>
        <fullName evidence="3">Uma2 family endonuclease</fullName>
    </submittedName>
</protein>
<dbReference type="Pfam" id="PF05685">
    <property type="entry name" value="Uma2"/>
    <property type="match status" value="1"/>
</dbReference>
<reference evidence="3 4" key="1">
    <citation type="submission" date="2020-07" db="EMBL/GenBank/DDBJ databases">
        <title>Genomic Encyclopedia of Type Strains, Phase IV (KMG-IV): sequencing the most valuable type-strain genomes for metagenomic binning, comparative biology and taxonomic classification.</title>
        <authorList>
            <person name="Goeker M."/>
        </authorList>
    </citation>
    <scope>NUCLEOTIDE SEQUENCE [LARGE SCALE GENOMIC DNA]</scope>
    <source>
        <strain evidence="3 4">DSM 45533</strain>
    </source>
</reference>
<dbReference type="PANTHER" id="PTHR35400:SF3">
    <property type="entry name" value="SLL1072 PROTEIN"/>
    <property type="match status" value="1"/>
</dbReference>
<feature type="domain" description="Putative restriction endonuclease" evidence="2">
    <location>
        <begin position="41"/>
        <end position="206"/>
    </location>
</feature>
<keyword evidence="3" id="KW-0378">Hydrolase</keyword>